<proteinExistence type="predicted"/>
<gene>
    <name evidence="2" type="ORF">ERS852394_00136</name>
</gene>
<name>A0A173WKP0_9FIRM</name>
<reference evidence="2 3" key="1">
    <citation type="submission" date="2015-09" db="EMBL/GenBank/DDBJ databases">
        <authorList>
            <consortium name="Pathogen Informatics"/>
        </authorList>
    </citation>
    <scope>NUCLEOTIDE SEQUENCE [LARGE SCALE GENOMIC DNA]</scope>
    <source>
        <strain evidence="2 3">2789STDY5608837</strain>
    </source>
</reference>
<evidence type="ECO:0000313" key="2">
    <source>
        <dbReference type="EMBL" id="CUN39954.1"/>
    </source>
</evidence>
<accession>A0A173WKP0</accession>
<protein>
    <recommendedName>
        <fullName evidence="4">Prophage tail endopeptidase domain-containing protein</fullName>
    </recommendedName>
</protein>
<dbReference type="RefSeq" id="WP_055065420.1">
    <property type="nucleotide sequence ID" value="NZ_CYZD01000001.1"/>
</dbReference>
<evidence type="ECO:0000256" key="1">
    <source>
        <dbReference type="SAM" id="Coils"/>
    </source>
</evidence>
<sequence length="1018" mass="110872">MYQTSEEFGNLIQQDSRTFYALLYFDGNTITDGISEITIEGGSNSEDDFSIGSAVSRYAKIKMTNPAKRIEGKEITIKIGMMVGESIEYVPMGYYTAEKPKTDESQITVTAYDRMMKTERAFSADGIAETTDTVTVLNAISRITGVTVVTDGLTAISMQRPDSYTCREILGYISQMYGGFAICNRQGQIEIKTYIDSDYPVDTSRYWDTFEHHDVTEKIEKITCYIGKDSDGNDVSVSVGSGTREISFSNPFMTQEMLDNVWKVLSGYEYMPGSIKFMGDPRVDPWDVLTVSDLNGTAYKVPVMTMTHEFDGGLITSVEAVGRSEVEQESGYKGPTTKEMDRYYAQLVVIDKALINKLDVDTANITYATIKNLEVTKERVEEIYGEYGEFQKLTVNNFSAANGRIDILASNYANIKNLLSGSAGIGDLQNIHLTSDNAVIDTALVRTAVMQSVTIGDLLAGTISTNKFKIMSDDGGIQISGATQQWKDDNGVVRMQAGRDAQGNFTFELFDETGKGVLIDSTGVQPGAIADGLIVNEMVSDTANIAASKLDIDSLFTAINDSTQVIKSNRIWLDDSGQSLNQAYTKMTQNITEIEQTAGSASDSASAAADAAKKALETLSGISTLDAMSASLNNDAHVVHTYTDGSGGDYSSCYTVFSVFLGDTDVSDHIDEIHATASDGITGTWNPQLRRYQVTAMSTDSGYVDISALYGLEGKVLLVGEKGLVIGGKALIVKSMGSWITKRFSVSKAKDGKIGLSYDLRVSTQIIRKQKDDKTLEPANVTFSAYKNDNGSVSSYSGKFQIEESKDSGKTYEIKYGSSSAELLTVYVPSSPDVNIIRCSLYDTSGVQLLDTQTVSIVSDAAGLAQDIANVDKKAQEAKEAIQTTDQKVTEIKSSMQGFETKLTQTTTDLRGMTDGTLLYNTKCQDNGDGTTTVSAALYKAGREVTKEYPAAWFSWSRRTEQGEAFLQYGYSVTVNNDDYMFGGVVIGQFIRYVQMALTVGDKLLVIGNKAMCVNVDA</sequence>
<evidence type="ECO:0008006" key="4">
    <source>
        <dbReference type="Google" id="ProtNLM"/>
    </source>
</evidence>
<evidence type="ECO:0000313" key="3">
    <source>
        <dbReference type="Proteomes" id="UP000095409"/>
    </source>
</evidence>
<dbReference type="AlphaFoldDB" id="A0A173WKP0"/>
<keyword evidence="1" id="KW-0175">Coiled coil</keyword>
<feature type="coiled-coil region" evidence="1">
    <location>
        <begin position="861"/>
        <end position="888"/>
    </location>
</feature>
<organism evidence="2 3">
    <name type="scientific">Blautia obeum</name>
    <dbReference type="NCBI Taxonomy" id="40520"/>
    <lineage>
        <taxon>Bacteria</taxon>
        <taxon>Bacillati</taxon>
        <taxon>Bacillota</taxon>
        <taxon>Clostridia</taxon>
        <taxon>Lachnospirales</taxon>
        <taxon>Lachnospiraceae</taxon>
        <taxon>Blautia</taxon>
    </lineage>
</organism>
<dbReference type="Proteomes" id="UP000095409">
    <property type="component" value="Unassembled WGS sequence"/>
</dbReference>
<dbReference type="EMBL" id="CYZD01000001">
    <property type="protein sequence ID" value="CUN39954.1"/>
    <property type="molecule type" value="Genomic_DNA"/>
</dbReference>